<dbReference type="GO" id="GO:0008233">
    <property type="term" value="F:peptidase activity"/>
    <property type="evidence" value="ECO:0007669"/>
    <property type="project" value="UniProtKB-KW"/>
</dbReference>
<organism evidence="1">
    <name type="scientific">Siphoviridae sp. ctbxa26</name>
    <dbReference type="NCBI Taxonomy" id="2825568"/>
    <lineage>
        <taxon>Viruses</taxon>
        <taxon>Duplodnaviria</taxon>
        <taxon>Heunggongvirae</taxon>
        <taxon>Uroviricota</taxon>
        <taxon>Caudoviricetes</taxon>
    </lineage>
</organism>
<protein>
    <submittedName>
        <fullName evidence="1">Putative ATP-dependent Lon protease</fullName>
    </submittedName>
</protein>
<proteinExistence type="predicted"/>
<accession>A0A8S5VEY1</accession>
<dbReference type="GO" id="GO:0006508">
    <property type="term" value="P:proteolysis"/>
    <property type="evidence" value="ECO:0007669"/>
    <property type="project" value="UniProtKB-KW"/>
</dbReference>
<keyword evidence="1" id="KW-0645">Protease</keyword>
<keyword evidence="1" id="KW-0378">Hydrolase</keyword>
<evidence type="ECO:0000313" key="1">
    <source>
        <dbReference type="EMBL" id="DAG05301.1"/>
    </source>
</evidence>
<sequence>MTKGLARYFVKLIAENLEFSFNGMGIPSYSCEWLENQLMQENFDEVEEFIKKRYDEHENASKPKRKLRAMTNSEFCDKWRKNHLFCKSINSDGYCCPISPTGNCFRESFLNKPYITNGKYILVEVRE</sequence>
<name>A0A8S5VEY1_9CAUD</name>
<dbReference type="EMBL" id="BK016254">
    <property type="protein sequence ID" value="DAG05301.1"/>
    <property type="molecule type" value="Genomic_DNA"/>
</dbReference>
<reference evidence="1" key="1">
    <citation type="journal article" date="2021" name="Proc. Natl. Acad. Sci. U.S.A.">
        <title>A Catalog of Tens of Thousands of Viruses from Human Metagenomes Reveals Hidden Associations with Chronic Diseases.</title>
        <authorList>
            <person name="Tisza M.J."/>
            <person name="Buck C.B."/>
        </authorList>
    </citation>
    <scope>NUCLEOTIDE SEQUENCE</scope>
    <source>
        <strain evidence="1">Ctbxa26</strain>
    </source>
</reference>